<dbReference type="GO" id="GO:0005524">
    <property type="term" value="F:ATP binding"/>
    <property type="evidence" value="ECO:0007669"/>
    <property type="project" value="UniProtKB-KW"/>
</dbReference>
<evidence type="ECO:0000313" key="16">
    <source>
        <dbReference type="EMBL" id="GIM46970.1"/>
    </source>
</evidence>
<protein>
    <recommendedName>
        <fullName evidence="3">histidine kinase</fullName>
        <ecNumber evidence="3">2.7.13.3</ecNumber>
    </recommendedName>
</protein>
<name>A0AAV4LGJ5_9BACL</name>
<dbReference type="Pfam" id="PF07694">
    <property type="entry name" value="5TM-5TMR_LYT"/>
    <property type="match status" value="1"/>
</dbReference>
<dbReference type="PANTHER" id="PTHR43065:SF46">
    <property type="entry name" value="C4-DICARBOXYLATE TRANSPORT SENSOR PROTEIN DCTB"/>
    <property type="match status" value="1"/>
</dbReference>
<feature type="transmembrane region" description="Helical" evidence="14">
    <location>
        <begin position="156"/>
        <end position="178"/>
    </location>
</feature>
<dbReference type="EMBL" id="BOQE01000001">
    <property type="protein sequence ID" value="GIM46970.1"/>
    <property type="molecule type" value="Genomic_DNA"/>
</dbReference>
<dbReference type="SMART" id="SM00388">
    <property type="entry name" value="HisKA"/>
    <property type="match status" value="1"/>
</dbReference>
<evidence type="ECO:0000256" key="5">
    <source>
        <dbReference type="ARBA" id="ARBA00022553"/>
    </source>
</evidence>
<accession>A0AAV4LGJ5</accession>
<evidence type="ECO:0000256" key="1">
    <source>
        <dbReference type="ARBA" id="ARBA00000085"/>
    </source>
</evidence>
<keyword evidence="10" id="KW-0067">ATP-binding</keyword>
<dbReference type="InterPro" id="IPR003594">
    <property type="entry name" value="HATPase_dom"/>
</dbReference>
<dbReference type="PANTHER" id="PTHR43065">
    <property type="entry name" value="SENSOR HISTIDINE KINASE"/>
    <property type="match status" value="1"/>
</dbReference>
<keyword evidence="4" id="KW-1003">Cell membrane</keyword>
<dbReference type="CDD" id="cd00082">
    <property type="entry name" value="HisKA"/>
    <property type="match status" value="1"/>
</dbReference>
<evidence type="ECO:0000256" key="4">
    <source>
        <dbReference type="ARBA" id="ARBA00022475"/>
    </source>
</evidence>
<dbReference type="SUPFAM" id="SSF55874">
    <property type="entry name" value="ATPase domain of HSP90 chaperone/DNA topoisomerase II/histidine kinase"/>
    <property type="match status" value="1"/>
</dbReference>
<dbReference type="Gene3D" id="1.10.287.130">
    <property type="match status" value="1"/>
</dbReference>
<dbReference type="InterPro" id="IPR005467">
    <property type="entry name" value="His_kinase_dom"/>
</dbReference>
<dbReference type="InterPro" id="IPR036097">
    <property type="entry name" value="HisK_dim/P_sf"/>
</dbReference>
<comment type="catalytic activity">
    <reaction evidence="1">
        <text>ATP + protein L-histidine = ADP + protein N-phospho-L-histidine.</text>
        <dbReference type="EC" id="2.7.13.3"/>
    </reaction>
</comment>
<keyword evidence="5" id="KW-0597">Phosphoprotein</keyword>
<evidence type="ECO:0000256" key="12">
    <source>
        <dbReference type="ARBA" id="ARBA00023012"/>
    </source>
</evidence>
<dbReference type="GO" id="GO:0000155">
    <property type="term" value="F:phosphorelay sensor kinase activity"/>
    <property type="evidence" value="ECO:0007669"/>
    <property type="project" value="InterPro"/>
</dbReference>
<dbReference type="AlphaFoldDB" id="A0AAV4LGJ5"/>
<evidence type="ECO:0000256" key="3">
    <source>
        <dbReference type="ARBA" id="ARBA00012438"/>
    </source>
</evidence>
<evidence type="ECO:0000256" key="14">
    <source>
        <dbReference type="SAM" id="Phobius"/>
    </source>
</evidence>
<feature type="transmembrane region" description="Helical" evidence="14">
    <location>
        <begin position="33"/>
        <end position="51"/>
    </location>
</feature>
<dbReference type="SUPFAM" id="SSF47384">
    <property type="entry name" value="Homodimeric domain of signal transducing histidine kinase"/>
    <property type="match status" value="1"/>
</dbReference>
<dbReference type="RefSeq" id="WP_282200002.1">
    <property type="nucleotide sequence ID" value="NZ_BOQE01000001.1"/>
</dbReference>
<dbReference type="Pfam" id="PF02518">
    <property type="entry name" value="HATPase_c"/>
    <property type="match status" value="1"/>
</dbReference>
<reference evidence="16" key="1">
    <citation type="journal article" date="2023" name="Int. J. Syst. Evol. Microbiol.">
        <title>Collibacillus ludicampi gen. nov., sp. nov., a new soil bacterium of the family Alicyclobacillaceae.</title>
        <authorList>
            <person name="Jojima T."/>
            <person name="Ioku Y."/>
            <person name="Fukuta Y."/>
            <person name="Shirasaka N."/>
            <person name="Matsumura Y."/>
            <person name="Mori M."/>
        </authorList>
    </citation>
    <scope>NUCLEOTIDE SEQUENCE</scope>
    <source>
        <strain evidence="16">TP075</strain>
    </source>
</reference>
<dbReference type="InterPro" id="IPR036890">
    <property type="entry name" value="HATPase_C_sf"/>
</dbReference>
<dbReference type="Gene3D" id="3.30.565.10">
    <property type="entry name" value="Histidine kinase-like ATPase, C-terminal domain"/>
    <property type="match status" value="1"/>
</dbReference>
<evidence type="ECO:0000256" key="8">
    <source>
        <dbReference type="ARBA" id="ARBA00022741"/>
    </source>
</evidence>
<evidence type="ECO:0000256" key="7">
    <source>
        <dbReference type="ARBA" id="ARBA00022692"/>
    </source>
</evidence>
<keyword evidence="9 16" id="KW-0418">Kinase</keyword>
<keyword evidence="12" id="KW-0902">Two-component regulatory system</keyword>
<sequence length="421" mass="48068">MVIKDFIINIFIIIMTIIPTFSYHFHNRKMERVSIALSSAISIVLCMTFPSTVLPGHIYDMRFIPLLIGILYGGYKTGVFLAGILLGYRYYLGDDGFYTTLFSYPWVIVLTIFFSYRFHQFNRFYKQTIVIGLTMLQTSLVIMIRLIRFEDYDRRILSFFLVYMFMNVLAAWLAHYLIEVILENKVMKVEVQHAEKMHVIGELAASIAHEIRNPMTVARGFMQLLSQREKDEQNRKYMNMAIQELDRAESIINDYLSLAKPQLEKTETIYVGQLLHQVTSVISSFALINGVVIRTYSQDHLCIRGNSHKLTQVLINITKNGIEAMPQGGTLQIIASKHEEFIRIDVIDTGVGMSKKELGRLGSPFYSTKEKGTGLGLMVSYQIIESMGGKIYVESEKGKGTCFSVMLPAVVLKNANHKKVV</sequence>
<evidence type="ECO:0000256" key="6">
    <source>
        <dbReference type="ARBA" id="ARBA00022679"/>
    </source>
</evidence>
<dbReference type="InterPro" id="IPR011620">
    <property type="entry name" value="Sig_transdc_His_kinase_LytS_TM"/>
</dbReference>
<dbReference type="SMART" id="SM00387">
    <property type="entry name" value="HATPase_c"/>
    <property type="match status" value="1"/>
</dbReference>
<proteinExistence type="predicted"/>
<organism evidence="16 17">
    <name type="scientific">Collibacillus ludicampi</name>
    <dbReference type="NCBI Taxonomy" id="2771369"/>
    <lineage>
        <taxon>Bacteria</taxon>
        <taxon>Bacillati</taxon>
        <taxon>Bacillota</taxon>
        <taxon>Bacilli</taxon>
        <taxon>Bacillales</taxon>
        <taxon>Alicyclobacillaceae</taxon>
        <taxon>Collibacillus</taxon>
    </lineage>
</organism>
<keyword evidence="6" id="KW-0808">Transferase</keyword>
<dbReference type="Pfam" id="PF00512">
    <property type="entry name" value="HisKA"/>
    <property type="match status" value="1"/>
</dbReference>
<dbReference type="GO" id="GO:0071555">
    <property type="term" value="P:cell wall organization"/>
    <property type="evidence" value="ECO:0007669"/>
    <property type="project" value="InterPro"/>
</dbReference>
<evidence type="ECO:0000256" key="10">
    <source>
        <dbReference type="ARBA" id="ARBA00022840"/>
    </source>
</evidence>
<dbReference type="InterPro" id="IPR004358">
    <property type="entry name" value="Sig_transdc_His_kin-like_C"/>
</dbReference>
<dbReference type="PRINTS" id="PR00344">
    <property type="entry name" value="BCTRLSENSOR"/>
</dbReference>
<keyword evidence="7 14" id="KW-0812">Transmembrane</keyword>
<evidence type="ECO:0000313" key="17">
    <source>
        <dbReference type="Proteomes" id="UP001057291"/>
    </source>
</evidence>
<evidence type="ECO:0000256" key="13">
    <source>
        <dbReference type="ARBA" id="ARBA00023136"/>
    </source>
</evidence>
<evidence type="ECO:0000259" key="15">
    <source>
        <dbReference type="PROSITE" id="PS50109"/>
    </source>
</evidence>
<feature type="domain" description="Histidine kinase" evidence="15">
    <location>
        <begin position="206"/>
        <end position="411"/>
    </location>
</feature>
<evidence type="ECO:0000256" key="11">
    <source>
        <dbReference type="ARBA" id="ARBA00022989"/>
    </source>
</evidence>
<feature type="transmembrane region" description="Helical" evidence="14">
    <location>
        <begin position="63"/>
        <end position="86"/>
    </location>
</feature>
<dbReference type="InterPro" id="IPR003661">
    <property type="entry name" value="HisK_dim/P_dom"/>
</dbReference>
<keyword evidence="8" id="KW-0547">Nucleotide-binding</keyword>
<comment type="subcellular location">
    <subcellularLocation>
        <location evidence="2">Cell membrane</location>
        <topology evidence="2">Multi-pass membrane protein</topology>
    </subcellularLocation>
</comment>
<feature type="transmembrane region" description="Helical" evidence="14">
    <location>
        <begin position="98"/>
        <end position="118"/>
    </location>
</feature>
<keyword evidence="13 14" id="KW-0472">Membrane</keyword>
<dbReference type="EC" id="2.7.13.3" evidence="3"/>
<dbReference type="Proteomes" id="UP001057291">
    <property type="component" value="Unassembled WGS sequence"/>
</dbReference>
<keyword evidence="17" id="KW-1185">Reference proteome</keyword>
<feature type="transmembrane region" description="Helical" evidence="14">
    <location>
        <begin position="6"/>
        <end position="26"/>
    </location>
</feature>
<keyword evidence="11 14" id="KW-1133">Transmembrane helix</keyword>
<comment type="caution">
    <text evidence="16">The sequence shown here is derived from an EMBL/GenBank/DDBJ whole genome shotgun (WGS) entry which is preliminary data.</text>
</comment>
<dbReference type="GO" id="GO:0005886">
    <property type="term" value="C:plasma membrane"/>
    <property type="evidence" value="ECO:0007669"/>
    <property type="project" value="UniProtKB-SubCell"/>
</dbReference>
<dbReference type="PROSITE" id="PS50109">
    <property type="entry name" value="HIS_KIN"/>
    <property type="match status" value="1"/>
</dbReference>
<evidence type="ECO:0000256" key="9">
    <source>
        <dbReference type="ARBA" id="ARBA00022777"/>
    </source>
</evidence>
<gene>
    <name evidence="16" type="ORF">DNHGIG_25190</name>
</gene>
<evidence type="ECO:0000256" key="2">
    <source>
        <dbReference type="ARBA" id="ARBA00004651"/>
    </source>
</evidence>